<accession>A0A2V1CYN1</accession>
<evidence type="ECO:0000313" key="2">
    <source>
        <dbReference type="EMBL" id="PVH90389.1"/>
    </source>
</evidence>
<dbReference type="AlphaFoldDB" id="A0A2V1CYN1"/>
<feature type="compositionally biased region" description="Pro residues" evidence="1">
    <location>
        <begin position="215"/>
        <end position="227"/>
    </location>
</feature>
<protein>
    <submittedName>
        <fullName evidence="2">Uncharacterized protein</fullName>
    </submittedName>
</protein>
<dbReference type="OrthoDB" id="3594103at2759"/>
<organism evidence="2 3">
    <name type="scientific">Periconia macrospinosa</name>
    <dbReference type="NCBI Taxonomy" id="97972"/>
    <lineage>
        <taxon>Eukaryota</taxon>
        <taxon>Fungi</taxon>
        <taxon>Dikarya</taxon>
        <taxon>Ascomycota</taxon>
        <taxon>Pezizomycotina</taxon>
        <taxon>Dothideomycetes</taxon>
        <taxon>Pleosporomycetidae</taxon>
        <taxon>Pleosporales</taxon>
        <taxon>Massarineae</taxon>
        <taxon>Periconiaceae</taxon>
        <taxon>Periconia</taxon>
    </lineage>
</organism>
<proteinExistence type="predicted"/>
<feature type="compositionally biased region" description="Basic and acidic residues" evidence="1">
    <location>
        <begin position="298"/>
        <end position="314"/>
    </location>
</feature>
<sequence length="363" mass="39071">LAAKTNPKLFIDPSFSDQLEGNRRFRHVVVKAIVACQTSRATELEGHGKEVSTLTMGAGEEDEVEMPNDTTLHDTYEDPPIPSESELSQPAPSQPAFSFGNKAKKSKKKGSAALFEDSVPESALTLEPEKPKADDPWSFPFGAGTAKDKKKKKKKGGGAIIEEAPPEPEPQPPTPELEPAKEDDAWEWGATASSKTKKKKGKAVIEEVKEEPVIEEPPPPELAPPPPAEDDWGAFTAVGSKKKKGKKGAKGEPRVEEPPPPPPEPEVLPEPEPEPEPEPVKEEPLVDPFKGLSKSQKKNLEASMKRGAEAKAKEEEEEAATAAAATAEPRKQDDGWGDCWGTATTTKKKKGKKGKEEPSHGGA</sequence>
<feature type="compositionally biased region" description="Basic and acidic residues" evidence="1">
    <location>
        <begin position="203"/>
        <end position="212"/>
    </location>
</feature>
<feature type="non-terminal residue" evidence="2">
    <location>
        <position position="1"/>
    </location>
</feature>
<feature type="compositionally biased region" description="Basic and acidic residues" evidence="1">
    <location>
        <begin position="354"/>
        <end position="363"/>
    </location>
</feature>
<feature type="compositionally biased region" description="Acidic residues" evidence="1">
    <location>
        <begin position="267"/>
        <end position="277"/>
    </location>
</feature>
<name>A0A2V1CYN1_9PLEO</name>
<dbReference type="Proteomes" id="UP000244855">
    <property type="component" value="Unassembled WGS sequence"/>
</dbReference>
<evidence type="ECO:0000313" key="3">
    <source>
        <dbReference type="Proteomes" id="UP000244855"/>
    </source>
</evidence>
<feature type="region of interest" description="Disordered" evidence="1">
    <location>
        <begin position="41"/>
        <end position="363"/>
    </location>
</feature>
<reference evidence="2 3" key="1">
    <citation type="journal article" date="2018" name="Sci. Rep.">
        <title>Comparative genomics provides insights into the lifestyle and reveals functional heterogeneity of dark septate endophytic fungi.</title>
        <authorList>
            <person name="Knapp D.G."/>
            <person name="Nemeth J.B."/>
            <person name="Barry K."/>
            <person name="Hainaut M."/>
            <person name="Henrissat B."/>
            <person name="Johnson J."/>
            <person name="Kuo A."/>
            <person name="Lim J.H.P."/>
            <person name="Lipzen A."/>
            <person name="Nolan M."/>
            <person name="Ohm R.A."/>
            <person name="Tamas L."/>
            <person name="Grigoriev I.V."/>
            <person name="Spatafora J.W."/>
            <person name="Nagy L.G."/>
            <person name="Kovacs G.M."/>
        </authorList>
    </citation>
    <scope>NUCLEOTIDE SEQUENCE [LARGE SCALE GENOMIC DNA]</scope>
    <source>
        <strain evidence="2 3">DSE2036</strain>
    </source>
</reference>
<keyword evidence="3" id="KW-1185">Reference proteome</keyword>
<feature type="compositionally biased region" description="Pro residues" evidence="1">
    <location>
        <begin position="167"/>
        <end position="176"/>
    </location>
</feature>
<evidence type="ECO:0000256" key="1">
    <source>
        <dbReference type="SAM" id="MobiDB-lite"/>
    </source>
</evidence>
<dbReference type="EMBL" id="KZ806360">
    <property type="protein sequence ID" value="PVH90389.1"/>
    <property type="molecule type" value="Genomic_DNA"/>
</dbReference>
<gene>
    <name evidence="2" type="ORF">DM02DRAFT_636859</name>
</gene>